<dbReference type="CDD" id="cd14667">
    <property type="entry name" value="3D_containing_proteins"/>
    <property type="match status" value="1"/>
</dbReference>
<dbReference type="GO" id="GO:0004553">
    <property type="term" value="F:hydrolase activity, hydrolyzing O-glycosyl compounds"/>
    <property type="evidence" value="ECO:0007669"/>
    <property type="project" value="InterPro"/>
</dbReference>
<dbReference type="GO" id="GO:0019867">
    <property type="term" value="C:outer membrane"/>
    <property type="evidence" value="ECO:0007669"/>
    <property type="project" value="InterPro"/>
</dbReference>
<organism evidence="4">
    <name type="scientific">hydrocarbon metagenome</name>
    <dbReference type="NCBI Taxonomy" id="938273"/>
    <lineage>
        <taxon>unclassified sequences</taxon>
        <taxon>metagenomes</taxon>
        <taxon>ecological metagenomes</taxon>
    </lineage>
</organism>
<dbReference type="Pfam" id="PF06725">
    <property type="entry name" value="3D"/>
    <property type="match status" value="1"/>
</dbReference>
<dbReference type="EMBL" id="LNQE01001824">
    <property type="protein sequence ID" value="KUG05179.1"/>
    <property type="molecule type" value="Genomic_DNA"/>
</dbReference>
<keyword evidence="2" id="KW-1133">Transmembrane helix</keyword>
<evidence type="ECO:0000256" key="1">
    <source>
        <dbReference type="ARBA" id="ARBA00022729"/>
    </source>
</evidence>
<evidence type="ECO:0000259" key="3">
    <source>
        <dbReference type="PROSITE" id="PS51109"/>
    </source>
</evidence>
<dbReference type="Gene3D" id="2.40.40.10">
    <property type="entry name" value="RlpA-like domain"/>
    <property type="match status" value="1"/>
</dbReference>
<evidence type="ECO:0000313" key="4">
    <source>
        <dbReference type="EMBL" id="KUG05179.1"/>
    </source>
</evidence>
<dbReference type="InterPro" id="IPR007137">
    <property type="entry name" value="DUF348"/>
</dbReference>
<dbReference type="InterPro" id="IPR010611">
    <property type="entry name" value="3D_dom"/>
</dbReference>
<dbReference type="Pfam" id="PF03990">
    <property type="entry name" value="DUF348"/>
    <property type="match status" value="2"/>
</dbReference>
<dbReference type="AlphaFoldDB" id="A0A0W8E963"/>
<reference evidence="4" key="1">
    <citation type="journal article" date="2015" name="Proc. Natl. Acad. Sci. U.S.A.">
        <title>Networks of energetic and metabolic interactions define dynamics in microbial communities.</title>
        <authorList>
            <person name="Embree M."/>
            <person name="Liu J.K."/>
            <person name="Al-Bassam M.M."/>
            <person name="Zengler K."/>
        </authorList>
    </citation>
    <scope>NUCLEOTIDE SEQUENCE</scope>
</reference>
<comment type="caution">
    <text evidence="4">The sequence shown here is derived from an EMBL/GenBank/DDBJ whole genome shotgun (WGS) entry which is preliminary data.</text>
</comment>
<proteinExistence type="predicted"/>
<dbReference type="PANTHER" id="PTHR39160:SF4">
    <property type="entry name" value="RESUSCITATION-PROMOTING FACTOR RPFB"/>
    <property type="match status" value="1"/>
</dbReference>
<dbReference type="InterPro" id="IPR011098">
    <property type="entry name" value="G5_dom"/>
</dbReference>
<keyword evidence="2" id="KW-0812">Transmembrane</keyword>
<keyword evidence="1" id="KW-0732">Signal</keyword>
<dbReference type="SUPFAM" id="SSF50685">
    <property type="entry name" value="Barwin-like endoglucanases"/>
    <property type="match status" value="1"/>
</dbReference>
<dbReference type="PANTHER" id="PTHR39160">
    <property type="entry name" value="CELL WALL-BINDING PROTEIN YOCH"/>
    <property type="match status" value="1"/>
</dbReference>
<sequence length="324" mass="35090">MKIAQDKKGISLKTAVMSVIALLLLVSLFYALQKPVAIDVDGDIIETRAFFTSTVEEVLENRNVALGPYDKVQPSLNSIVKRSESIKITRASPVTVIVGGVKKEIITTPVSITEAINLAGFDLGPKDIIKTLAVDKTIADQVIEVIRVTEKQDQIEETIPYETEKTTDNTLEKGLSRTIKSGQPGIAVNTVNITYHNGQEVARKVIDSETKVAPEKAVVAMGTITAISRGNLNFNFDRAAYMTVSAYTYTGRNTSCGLKPAVGLVAVDPNVIPLGSKLYIEGYGYATAADTGGSIKGDRIDVFMEDRGQCLSWGRKTVKVYILN</sequence>
<name>A0A0W8E963_9ZZZZ</name>
<evidence type="ECO:0000256" key="2">
    <source>
        <dbReference type="SAM" id="Phobius"/>
    </source>
</evidence>
<feature type="transmembrane region" description="Helical" evidence="2">
    <location>
        <begin position="12"/>
        <end position="32"/>
    </location>
</feature>
<accession>A0A0W8E963</accession>
<dbReference type="Gene3D" id="2.20.230.10">
    <property type="entry name" value="Resuscitation-promoting factor rpfb"/>
    <property type="match status" value="1"/>
</dbReference>
<keyword evidence="2" id="KW-0472">Membrane</keyword>
<dbReference type="SMART" id="SM01208">
    <property type="entry name" value="G5"/>
    <property type="match status" value="1"/>
</dbReference>
<dbReference type="InterPro" id="IPR059180">
    <property type="entry name" value="3D_YorM"/>
</dbReference>
<dbReference type="PROSITE" id="PS51109">
    <property type="entry name" value="G5"/>
    <property type="match status" value="1"/>
</dbReference>
<dbReference type="InterPro" id="IPR051933">
    <property type="entry name" value="Resuscitation_pf_RpfB"/>
</dbReference>
<protein>
    <submittedName>
        <fullName evidence="4">Cell wall-binding protein</fullName>
    </submittedName>
</protein>
<feature type="domain" description="G5" evidence="3">
    <location>
        <begin position="145"/>
        <end position="225"/>
    </location>
</feature>
<dbReference type="GO" id="GO:0009254">
    <property type="term" value="P:peptidoglycan turnover"/>
    <property type="evidence" value="ECO:0007669"/>
    <property type="project" value="InterPro"/>
</dbReference>
<dbReference type="InterPro" id="IPR036908">
    <property type="entry name" value="RlpA-like_sf"/>
</dbReference>
<dbReference type="Pfam" id="PF07501">
    <property type="entry name" value="G5"/>
    <property type="match status" value="1"/>
</dbReference>
<gene>
    <name evidence="4" type="ORF">ASZ90_017365</name>
</gene>